<reference evidence="16 17" key="1">
    <citation type="journal article" date="2014" name="BMC Genomics">
        <title>Comparison of environmental and isolate Sulfobacillus genomes reveals diverse carbon, sulfur, nitrogen, and hydrogen metabolisms.</title>
        <authorList>
            <person name="Justice N.B."/>
            <person name="Norman A."/>
            <person name="Brown C.T."/>
            <person name="Singh A."/>
            <person name="Thomas B.C."/>
            <person name="Banfield J.F."/>
        </authorList>
    </citation>
    <scope>NUCLEOTIDE SEQUENCE [LARGE SCALE GENOMIC DNA]</scope>
    <source>
        <strain evidence="16">AMDSBA4</strain>
    </source>
</reference>
<keyword evidence="7" id="KW-0028">Amino-acid biosynthesis</keyword>
<keyword evidence="9" id="KW-0378">Hydrolase</keyword>
<dbReference type="InterPro" id="IPR011650">
    <property type="entry name" value="Peptidase_M20_dimer"/>
</dbReference>
<dbReference type="Gene3D" id="3.40.630.10">
    <property type="entry name" value="Zn peptidases"/>
    <property type="match status" value="1"/>
</dbReference>
<dbReference type="GO" id="GO:0009014">
    <property type="term" value="F:succinyl-diaminopimelate desuccinylase activity"/>
    <property type="evidence" value="ECO:0007669"/>
    <property type="project" value="UniProtKB-EC"/>
</dbReference>
<name>A0A2T2X8U4_9FIRM</name>
<keyword evidence="11" id="KW-0220">Diaminopimelate biosynthesis</keyword>
<dbReference type="SUPFAM" id="SSF55031">
    <property type="entry name" value="Bacterial exopeptidase dimerisation domain"/>
    <property type="match status" value="1"/>
</dbReference>
<evidence type="ECO:0000256" key="13">
    <source>
        <dbReference type="ARBA" id="ARBA00023285"/>
    </source>
</evidence>
<dbReference type="PROSITE" id="PS00758">
    <property type="entry name" value="ARGE_DAPE_CPG2_1"/>
    <property type="match status" value="1"/>
</dbReference>
<dbReference type="GO" id="GO:0046872">
    <property type="term" value="F:metal ion binding"/>
    <property type="evidence" value="ECO:0007669"/>
    <property type="project" value="UniProtKB-KW"/>
</dbReference>
<dbReference type="PANTHER" id="PTHR43808:SF8">
    <property type="entry name" value="PEPTIDASE M20 DIMERISATION DOMAIN-CONTAINING PROTEIN"/>
    <property type="match status" value="1"/>
</dbReference>
<evidence type="ECO:0000256" key="8">
    <source>
        <dbReference type="ARBA" id="ARBA00022723"/>
    </source>
</evidence>
<evidence type="ECO:0000256" key="12">
    <source>
        <dbReference type="ARBA" id="ARBA00023154"/>
    </source>
</evidence>
<dbReference type="SUPFAM" id="SSF53187">
    <property type="entry name" value="Zn-dependent exopeptidases"/>
    <property type="match status" value="1"/>
</dbReference>
<comment type="cofactor">
    <cofactor evidence="1">
        <name>Co(2+)</name>
        <dbReference type="ChEBI" id="CHEBI:48828"/>
    </cofactor>
</comment>
<dbReference type="Pfam" id="PF07687">
    <property type="entry name" value="M20_dimer"/>
    <property type="match status" value="1"/>
</dbReference>
<dbReference type="EC" id="3.5.1.18" evidence="5"/>
<accession>A0A2T2X8U4</accession>
<comment type="catalytic activity">
    <reaction evidence="14">
        <text>N-succinyl-(2S,6S)-2,6-diaminopimelate + H2O = (2S,6S)-2,6-diaminopimelate + succinate</text>
        <dbReference type="Rhea" id="RHEA:22608"/>
        <dbReference type="ChEBI" id="CHEBI:15377"/>
        <dbReference type="ChEBI" id="CHEBI:30031"/>
        <dbReference type="ChEBI" id="CHEBI:57609"/>
        <dbReference type="ChEBI" id="CHEBI:58087"/>
        <dbReference type="EC" id="3.5.1.18"/>
    </reaction>
</comment>
<comment type="cofactor">
    <cofactor evidence="2">
        <name>Zn(2+)</name>
        <dbReference type="ChEBI" id="CHEBI:29105"/>
    </cofactor>
</comment>
<evidence type="ECO:0000256" key="1">
    <source>
        <dbReference type="ARBA" id="ARBA00001941"/>
    </source>
</evidence>
<evidence type="ECO:0000256" key="14">
    <source>
        <dbReference type="ARBA" id="ARBA00051301"/>
    </source>
</evidence>
<evidence type="ECO:0000256" key="9">
    <source>
        <dbReference type="ARBA" id="ARBA00022801"/>
    </source>
</evidence>
<dbReference type="PANTHER" id="PTHR43808">
    <property type="entry name" value="ACETYLORNITHINE DEACETYLASE"/>
    <property type="match status" value="1"/>
</dbReference>
<dbReference type="CDD" id="cd08659">
    <property type="entry name" value="M20_ArgE_DapE-like"/>
    <property type="match status" value="1"/>
</dbReference>
<proteinExistence type="inferred from homology"/>
<evidence type="ECO:0000256" key="5">
    <source>
        <dbReference type="ARBA" id="ARBA00011921"/>
    </source>
</evidence>
<evidence type="ECO:0000256" key="11">
    <source>
        <dbReference type="ARBA" id="ARBA00022915"/>
    </source>
</evidence>
<evidence type="ECO:0000256" key="3">
    <source>
        <dbReference type="ARBA" id="ARBA00005130"/>
    </source>
</evidence>
<evidence type="ECO:0000256" key="2">
    <source>
        <dbReference type="ARBA" id="ARBA00001947"/>
    </source>
</evidence>
<dbReference type="Pfam" id="PF01546">
    <property type="entry name" value="Peptidase_M20"/>
    <property type="match status" value="1"/>
</dbReference>
<dbReference type="InterPro" id="IPR036264">
    <property type="entry name" value="Bact_exopeptidase_dim_dom"/>
</dbReference>
<dbReference type="InterPro" id="IPR010182">
    <property type="entry name" value="ArgE/DapE"/>
</dbReference>
<dbReference type="InterPro" id="IPR001261">
    <property type="entry name" value="ArgE/DapE_CS"/>
</dbReference>
<dbReference type="GO" id="GO:0009089">
    <property type="term" value="P:lysine biosynthetic process via diaminopimelate"/>
    <property type="evidence" value="ECO:0007669"/>
    <property type="project" value="UniProtKB-UniPathway"/>
</dbReference>
<keyword evidence="10" id="KW-0862">Zinc</keyword>
<keyword evidence="12" id="KW-0457">Lysine biosynthesis</keyword>
<comment type="caution">
    <text evidence="16">The sequence shown here is derived from an EMBL/GenBank/DDBJ whole genome shotgun (WGS) entry which is preliminary data.</text>
</comment>
<evidence type="ECO:0000256" key="6">
    <source>
        <dbReference type="ARBA" id="ARBA00016853"/>
    </source>
</evidence>
<dbReference type="InterPro" id="IPR050072">
    <property type="entry name" value="Peptidase_M20A"/>
</dbReference>
<keyword evidence="13" id="KW-0170">Cobalt</keyword>
<feature type="domain" description="Peptidase M20 dimerisation" evidence="15">
    <location>
        <begin position="175"/>
        <end position="283"/>
    </location>
</feature>
<keyword evidence="8" id="KW-0479">Metal-binding</keyword>
<evidence type="ECO:0000313" key="16">
    <source>
        <dbReference type="EMBL" id="PSR30931.1"/>
    </source>
</evidence>
<dbReference type="GO" id="GO:0019877">
    <property type="term" value="P:diaminopimelate biosynthetic process"/>
    <property type="evidence" value="ECO:0007669"/>
    <property type="project" value="UniProtKB-KW"/>
</dbReference>
<protein>
    <recommendedName>
        <fullName evidence="6">Probable succinyl-diaminopimelate desuccinylase</fullName>
        <ecNumber evidence="5">3.5.1.18</ecNumber>
    </recommendedName>
</protein>
<evidence type="ECO:0000256" key="10">
    <source>
        <dbReference type="ARBA" id="ARBA00022833"/>
    </source>
</evidence>
<dbReference type="UniPathway" id="UPA00034">
    <property type="reaction ID" value="UER00021"/>
</dbReference>
<sequence>MVTDEAIKLLVDLVQSDSTNPPGTEERAAHHVAEYLTRHDVAVKWQEVSSGRQNLLACLNGEASRQRPALLFCGHLDTVPIGSQQWAHEPFGAQIDDGVLFGRGASDMKSGVAAMAVMMARLRQTYGSHSLPIQLLLTVGEEVDSIGAERYLEQYGVDGVGGIVIGEPTNGQIGIGHKGAYWMEMQCFGRTAHGSMPQLGVNAIDQILEALNLLGQIRENLPSDSDAVLGDSTIAITQIGGGIQTNVIPDQAFFRADMRFGTPEQQKRVLDAWQRALDLHQQQHEEFRYQWHPLLNRSPLFTEPSHPLIQKAQALCNVDANSWRTVSYYTDGSVLAAPTNIPTLIYGPGDDRLAHQPDESVPLSSFLECIDFYHDLAKSYAHGDWDLN</sequence>
<dbReference type="EMBL" id="PXYW01000072">
    <property type="protein sequence ID" value="PSR30931.1"/>
    <property type="molecule type" value="Genomic_DNA"/>
</dbReference>
<organism evidence="16 17">
    <name type="scientific">Sulfobacillus benefaciens</name>
    <dbReference type="NCBI Taxonomy" id="453960"/>
    <lineage>
        <taxon>Bacteria</taxon>
        <taxon>Bacillati</taxon>
        <taxon>Bacillota</taxon>
        <taxon>Clostridia</taxon>
        <taxon>Eubacteriales</taxon>
        <taxon>Clostridiales Family XVII. Incertae Sedis</taxon>
        <taxon>Sulfobacillus</taxon>
    </lineage>
</organism>
<gene>
    <name evidence="16" type="ORF">C7B46_17455</name>
</gene>
<evidence type="ECO:0000256" key="4">
    <source>
        <dbReference type="ARBA" id="ARBA00006247"/>
    </source>
</evidence>
<dbReference type="NCBIfam" id="TIGR01910">
    <property type="entry name" value="DapE-ArgE"/>
    <property type="match status" value="1"/>
</dbReference>
<evidence type="ECO:0000313" key="17">
    <source>
        <dbReference type="Proteomes" id="UP000242972"/>
    </source>
</evidence>
<dbReference type="Gene3D" id="3.30.70.360">
    <property type="match status" value="1"/>
</dbReference>
<comment type="pathway">
    <text evidence="3">Amino-acid biosynthesis; L-lysine biosynthesis via DAP pathway; LL-2,6-diaminopimelate from (S)-tetrahydrodipicolinate (succinylase route): step 3/3.</text>
</comment>
<comment type="similarity">
    <text evidence="4">Belongs to the peptidase M20A family.</text>
</comment>
<dbReference type="Proteomes" id="UP000242972">
    <property type="component" value="Unassembled WGS sequence"/>
</dbReference>
<evidence type="ECO:0000256" key="7">
    <source>
        <dbReference type="ARBA" id="ARBA00022605"/>
    </source>
</evidence>
<dbReference type="AlphaFoldDB" id="A0A2T2X8U4"/>
<dbReference type="InterPro" id="IPR002933">
    <property type="entry name" value="Peptidase_M20"/>
</dbReference>
<evidence type="ECO:0000259" key="15">
    <source>
        <dbReference type="Pfam" id="PF07687"/>
    </source>
</evidence>